<comment type="caution">
    <text evidence="1">The sequence shown here is derived from an EMBL/GenBank/DDBJ whole genome shotgun (WGS) entry which is preliminary data.</text>
</comment>
<proteinExistence type="predicted"/>
<reference evidence="1 2" key="1">
    <citation type="journal article" date="2019" name="Sci. Rep.">
        <title>A high-quality genome of Eragrostis curvula grass provides insights into Poaceae evolution and supports new strategies to enhance forage quality.</title>
        <authorList>
            <person name="Carballo J."/>
            <person name="Santos B.A.C.M."/>
            <person name="Zappacosta D."/>
            <person name="Garbus I."/>
            <person name="Selva J.P."/>
            <person name="Gallo C.A."/>
            <person name="Diaz A."/>
            <person name="Albertini E."/>
            <person name="Caccamo M."/>
            <person name="Echenique V."/>
        </authorList>
    </citation>
    <scope>NUCLEOTIDE SEQUENCE [LARGE SCALE GENOMIC DNA]</scope>
    <source>
        <strain evidence="2">cv. Victoria</strain>
        <tissue evidence="1">Leaf</tissue>
    </source>
</reference>
<dbReference type="Gramene" id="TVU36542">
    <property type="protein sequence ID" value="TVU36542"/>
    <property type="gene ID" value="EJB05_18479"/>
</dbReference>
<dbReference type="OrthoDB" id="679517at2759"/>
<accession>A0A5J9VJH4</accession>
<dbReference type="InterPro" id="IPR036812">
    <property type="entry name" value="NAD(P)_OxRdtase_dom_sf"/>
</dbReference>
<gene>
    <name evidence="1" type="ORF">EJB05_18479</name>
</gene>
<protein>
    <recommendedName>
        <fullName evidence="3">NADP-dependent oxidoreductase domain-containing protein</fullName>
    </recommendedName>
</protein>
<feature type="non-terminal residue" evidence="1">
    <location>
        <position position="1"/>
    </location>
</feature>
<evidence type="ECO:0000313" key="2">
    <source>
        <dbReference type="Proteomes" id="UP000324897"/>
    </source>
</evidence>
<dbReference type="EMBL" id="RWGY01000009">
    <property type="protein sequence ID" value="TVU36542.1"/>
    <property type="molecule type" value="Genomic_DNA"/>
</dbReference>
<dbReference type="Proteomes" id="UP000324897">
    <property type="component" value="Unassembled WGS sequence"/>
</dbReference>
<dbReference type="InterPro" id="IPR018170">
    <property type="entry name" value="Aldo/ket_reductase_CS"/>
</dbReference>
<dbReference type="PROSITE" id="PS00063">
    <property type="entry name" value="ALDOKETO_REDUCTASE_3"/>
    <property type="match status" value="1"/>
</dbReference>
<dbReference type="Gene3D" id="3.20.20.100">
    <property type="entry name" value="NADP-dependent oxidoreductase domain"/>
    <property type="match status" value="1"/>
</dbReference>
<dbReference type="AlphaFoldDB" id="A0A5J9VJH4"/>
<name>A0A5J9VJH4_9POAL</name>
<organism evidence="1 2">
    <name type="scientific">Eragrostis curvula</name>
    <name type="common">weeping love grass</name>
    <dbReference type="NCBI Taxonomy" id="38414"/>
    <lineage>
        <taxon>Eukaryota</taxon>
        <taxon>Viridiplantae</taxon>
        <taxon>Streptophyta</taxon>
        <taxon>Embryophyta</taxon>
        <taxon>Tracheophyta</taxon>
        <taxon>Spermatophyta</taxon>
        <taxon>Magnoliopsida</taxon>
        <taxon>Liliopsida</taxon>
        <taxon>Poales</taxon>
        <taxon>Poaceae</taxon>
        <taxon>PACMAD clade</taxon>
        <taxon>Chloridoideae</taxon>
        <taxon>Eragrostideae</taxon>
        <taxon>Eragrostidinae</taxon>
        <taxon>Eragrostis</taxon>
    </lineage>
</organism>
<keyword evidence="2" id="KW-1185">Reference proteome</keyword>
<dbReference type="SUPFAM" id="SSF51430">
    <property type="entry name" value="NAD(P)-linked oxidoreductase"/>
    <property type="match status" value="1"/>
</dbReference>
<dbReference type="GO" id="GO:0016491">
    <property type="term" value="F:oxidoreductase activity"/>
    <property type="evidence" value="ECO:0007669"/>
    <property type="project" value="InterPro"/>
</dbReference>
<sequence length="66" mass="7697">MGHSVLPKSVSEERIKQNIDIYDWSIPDDLIEKFSEIKQVRLLTGNFAVNPHSVYKTHEELWDGEI</sequence>
<evidence type="ECO:0008006" key="3">
    <source>
        <dbReference type="Google" id="ProtNLM"/>
    </source>
</evidence>
<evidence type="ECO:0000313" key="1">
    <source>
        <dbReference type="EMBL" id="TVU36542.1"/>
    </source>
</evidence>